<dbReference type="GO" id="GO:0016020">
    <property type="term" value="C:membrane"/>
    <property type="evidence" value="ECO:0007669"/>
    <property type="project" value="UniProtKB-SubCell"/>
</dbReference>
<sequence length="544" mass="61150">IRMGDYDDVTAFLGQKGPYFYRTFFLLNTIFISTGFFGLFIVFVGATPTHHCFIPDSGNLSEAWRKAIIPIKVVNGQEEESKCSRYRLDVVRNLSALGYIPGRDVNLTGVEQECCVDGWSYSKDIYQSTIVTEWDLVCDNEWKTPFASSTLFMGFLIGSLLSGQLSDRFGRKKVLFGSLVAQLISVLIQAFSPSWEVFCIMFTFVGASQISLYISAFVLGTEVLSKSMREVFTTLGAFLHYCIGYMTLPWIAYAMREWRTLLIILSSVTVVYIPLWWFIPESPRWLYSQGRVEEAEAILRDAARRNRVTAPEVIFKDTELDVASAPKNKYSMIDVLKTNNIRCVTLMCLFLWMAVNIGYYGLSLNTSNLSGDPYVNCFLSALTEVPAYVVSTALLRNCQRRPLLSAFLLIGGGMLFLIQLIPESAAIAVEMVGKFAFTISFTVVYIYTAEIYPTVVRSAGVGICSSAARIGTIAAPYIIYLGSINKYLPYIIMGSMTVASSAVNLFLPETFRKELPETVEQMQQLLKKSMKLNILINAYYWQLL</sequence>
<dbReference type="GO" id="GO:0015226">
    <property type="term" value="F:carnitine transmembrane transporter activity"/>
    <property type="evidence" value="ECO:0007669"/>
    <property type="project" value="Ensembl"/>
</dbReference>
<evidence type="ECO:0000313" key="8">
    <source>
        <dbReference type="Proteomes" id="UP000314982"/>
    </source>
</evidence>
<comment type="subcellular location">
    <subcellularLocation>
        <location evidence="1">Membrane</location>
        <topology evidence="1">Multi-pass membrane protein</topology>
    </subcellularLocation>
</comment>
<feature type="transmembrane region" description="Helical" evidence="5">
    <location>
        <begin position="174"/>
        <end position="191"/>
    </location>
</feature>
<evidence type="ECO:0000256" key="4">
    <source>
        <dbReference type="ARBA" id="ARBA00023136"/>
    </source>
</evidence>
<dbReference type="InterPro" id="IPR005828">
    <property type="entry name" value="MFS_sugar_transport-like"/>
</dbReference>
<dbReference type="GO" id="GO:0006783">
    <property type="term" value="P:heme biosynthetic process"/>
    <property type="evidence" value="ECO:0007669"/>
    <property type="project" value="Ensembl"/>
</dbReference>
<dbReference type="Proteomes" id="UP000314982">
    <property type="component" value="Unassembled WGS sequence"/>
</dbReference>
<evidence type="ECO:0000256" key="3">
    <source>
        <dbReference type="ARBA" id="ARBA00022989"/>
    </source>
</evidence>
<dbReference type="Pfam" id="PF00083">
    <property type="entry name" value="Sugar_tr"/>
    <property type="match status" value="1"/>
</dbReference>
<organism evidence="7 8">
    <name type="scientific">Hucho hucho</name>
    <name type="common">huchen</name>
    <dbReference type="NCBI Taxonomy" id="62062"/>
    <lineage>
        <taxon>Eukaryota</taxon>
        <taxon>Metazoa</taxon>
        <taxon>Chordata</taxon>
        <taxon>Craniata</taxon>
        <taxon>Vertebrata</taxon>
        <taxon>Euteleostomi</taxon>
        <taxon>Actinopterygii</taxon>
        <taxon>Neopterygii</taxon>
        <taxon>Teleostei</taxon>
        <taxon>Protacanthopterygii</taxon>
        <taxon>Salmoniformes</taxon>
        <taxon>Salmonidae</taxon>
        <taxon>Salmoninae</taxon>
        <taxon>Hucho</taxon>
    </lineage>
</organism>
<feature type="transmembrane region" description="Helical" evidence="5">
    <location>
        <begin position="402"/>
        <end position="421"/>
    </location>
</feature>
<evidence type="ECO:0000313" key="7">
    <source>
        <dbReference type="Ensembl" id="ENSHHUP00000012142.1"/>
    </source>
</evidence>
<evidence type="ECO:0000259" key="6">
    <source>
        <dbReference type="PROSITE" id="PS50850"/>
    </source>
</evidence>
<dbReference type="SUPFAM" id="SSF103473">
    <property type="entry name" value="MFS general substrate transporter"/>
    <property type="match status" value="1"/>
</dbReference>
<feature type="transmembrane region" description="Helical" evidence="5">
    <location>
        <begin position="24"/>
        <end position="46"/>
    </location>
</feature>
<feature type="transmembrane region" description="Helical" evidence="5">
    <location>
        <begin position="197"/>
        <end position="219"/>
    </location>
</feature>
<evidence type="ECO:0000256" key="1">
    <source>
        <dbReference type="ARBA" id="ARBA00004141"/>
    </source>
</evidence>
<protein>
    <submittedName>
        <fullName evidence="7">Solute carrier family 22 member 5</fullName>
    </submittedName>
</protein>
<accession>A0A4W5K8A3</accession>
<dbReference type="PROSITE" id="PS50850">
    <property type="entry name" value="MFS"/>
    <property type="match status" value="1"/>
</dbReference>
<feature type="transmembrane region" description="Helical" evidence="5">
    <location>
        <begin position="373"/>
        <end position="395"/>
    </location>
</feature>
<keyword evidence="8" id="KW-1185">Reference proteome</keyword>
<feature type="transmembrane region" description="Helical" evidence="5">
    <location>
        <begin position="144"/>
        <end position="162"/>
    </location>
</feature>
<feature type="transmembrane region" description="Helical" evidence="5">
    <location>
        <begin position="487"/>
        <end position="507"/>
    </location>
</feature>
<feature type="transmembrane region" description="Helical" evidence="5">
    <location>
        <begin position="341"/>
        <end position="361"/>
    </location>
</feature>
<dbReference type="AlphaFoldDB" id="A0A4W5K8A3"/>
<dbReference type="InterPro" id="IPR005829">
    <property type="entry name" value="Sugar_transporter_CS"/>
</dbReference>
<reference evidence="7" key="2">
    <citation type="submission" date="2025-08" db="UniProtKB">
        <authorList>
            <consortium name="Ensembl"/>
        </authorList>
    </citation>
    <scope>IDENTIFICATION</scope>
</reference>
<dbReference type="PROSITE" id="PS00216">
    <property type="entry name" value="SUGAR_TRANSPORT_1"/>
    <property type="match status" value="1"/>
</dbReference>
<feature type="transmembrane region" description="Helical" evidence="5">
    <location>
        <begin position="459"/>
        <end position="481"/>
    </location>
</feature>
<reference evidence="8" key="1">
    <citation type="submission" date="2018-06" db="EMBL/GenBank/DDBJ databases">
        <title>Genome assembly of Danube salmon.</title>
        <authorList>
            <person name="Macqueen D.J."/>
            <person name="Gundappa M.K."/>
        </authorList>
    </citation>
    <scope>NUCLEOTIDE SEQUENCE [LARGE SCALE GENOMIC DNA]</scope>
</reference>
<proteinExistence type="predicted"/>
<dbReference type="Gene3D" id="1.20.1250.20">
    <property type="entry name" value="MFS general substrate transporter like domains"/>
    <property type="match status" value="1"/>
</dbReference>
<dbReference type="InterPro" id="IPR036259">
    <property type="entry name" value="MFS_trans_sf"/>
</dbReference>
<feature type="transmembrane region" description="Helical" evidence="5">
    <location>
        <begin position="258"/>
        <end position="279"/>
    </location>
</feature>
<reference evidence="7" key="3">
    <citation type="submission" date="2025-09" db="UniProtKB">
        <authorList>
            <consortium name="Ensembl"/>
        </authorList>
    </citation>
    <scope>IDENTIFICATION</scope>
</reference>
<feature type="transmembrane region" description="Helical" evidence="5">
    <location>
        <begin position="427"/>
        <end position="447"/>
    </location>
</feature>
<keyword evidence="4 5" id="KW-0472">Membrane</keyword>
<name>A0A4W5K8A3_9TELE</name>
<keyword evidence="2 5" id="KW-0812">Transmembrane</keyword>
<dbReference type="STRING" id="62062.ENSHHUP00000012142"/>
<feature type="domain" description="Major facilitator superfamily (MFS) profile" evidence="6">
    <location>
        <begin position="90"/>
        <end position="512"/>
    </location>
</feature>
<dbReference type="InterPro" id="IPR020846">
    <property type="entry name" value="MFS_dom"/>
</dbReference>
<keyword evidence="3 5" id="KW-1133">Transmembrane helix</keyword>
<dbReference type="Ensembl" id="ENSHHUT00000012523.1">
    <property type="protein sequence ID" value="ENSHHUP00000012142.1"/>
    <property type="gene ID" value="ENSHHUG00000007351.1"/>
</dbReference>
<dbReference type="PANTHER" id="PTHR24064">
    <property type="entry name" value="SOLUTE CARRIER FAMILY 22 MEMBER"/>
    <property type="match status" value="1"/>
</dbReference>
<dbReference type="GeneTree" id="ENSGT00940000163251"/>
<feature type="transmembrane region" description="Helical" evidence="5">
    <location>
        <begin position="231"/>
        <end position="252"/>
    </location>
</feature>
<evidence type="ECO:0000256" key="2">
    <source>
        <dbReference type="ARBA" id="ARBA00022692"/>
    </source>
</evidence>
<evidence type="ECO:0000256" key="5">
    <source>
        <dbReference type="SAM" id="Phobius"/>
    </source>
</evidence>